<feature type="transmembrane region" description="Helical" evidence="6">
    <location>
        <begin position="191"/>
        <end position="209"/>
    </location>
</feature>
<evidence type="ECO:0000256" key="2">
    <source>
        <dbReference type="ARBA" id="ARBA00022475"/>
    </source>
</evidence>
<proteinExistence type="predicted"/>
<dbReference type="Pfam" id="PF02588">
    <property type="entry name" value="YitT_membrane"/>
    <property type="match status" value="1"/>
</dbReference>
<evidence type="ECO:0000313" key="8">
    <source>
        <dbReference type="EMBL" id="HIR65706.1"/>
    </source>
</evidence>
<dbReference type="InterPro" id="IPR019264">
    <property type="entry name" value="DUF2179"/>
</dbReference>
<keyword evidence="5 6" id="KW-0472">Membrane</keyword>
<evidence type="ECO:0000259" key="7">
    <source>
        <dbReference type="Pfam" id="PF10035"/>
    </source>
</evidence>
<evidence type="ECO:0000256" key="5">
    <source>
        <dbReference type="ARBA" id="ARBA00023136"/>
    </source>
</evidence>
<feature type="transmembrane region" description="Helical" evidence="6">
    <location>
        <begin position="12"/>
        <end position="33"/>
    </location>
</feature>
<comment type="subcellular location">
    <subcellularLocation>
        <location evidence="1">Cell membrane</location>
        <topology evidence="1">Multi-pass membrane protein</topology>
    </subcellularLocation>
</comment>
<reference evidence="8" key="2">
    <citation type="journal article" date="2021" name="PeerJ">
        <title>Extensive microbial diversity within the chicken gut microbiome revealed by metagenomics and culture.</title>
        <authorList>
            <person name="Gilroy R."/>
            <person name="Ravi A."/>
            <person name="Getino M."/>
            <person name="Pursley I."/>
            <person name="Horton D.L."/>
            <person name="Alikhan N.F."/>
            <person name="Baker D."/>
            <person name="Gharbi K."/>
            <person name="Hall N."/>
            <person name="Watson M."/>
            <person name="Adriaenssens E.M."/>
            <person name="Foster-Nyarko E."/>
            <person name="Jarju S."/>
            <person name="Secka A."/>
            <person name="Antonio M."/>
            <person name="Oren A."/>
            <person name="Chaudhuri R.R."/>
            <person name="La Ragione R."/>
            <person name="Hildebrand F."/>
            <person name="Pallen M.J."/>
        </authorList>
    </citation>
    <scope>NUCLEOTIDE SEQUENCE</scope>
    <source>
        <strain evidence="8">CHK121-14286</strain>
    </source>
</reference>
<evidence type="ECO:0000256" key="3">
    <source>
        <dbReference type="ARBA" id="ARBA00022692"/>
    </source>
</evidence>
<accession>A0A9D1J7W3</accession>
<sequence>MPKITSKQVLKLIKEYVWVGLGGVLNAISLFTFVNPATLIAGGFSGLSSVLSHVCVLFMDATFDSIMSVMYFVLNVPLLICSLIFLRGDYTFKTIWATVVSSIVLAILPEGFKFSGAPLIAVIFGGILVGLAMYVAYENNGSNGGTEIIGKIVAKYHPEIDISNVILIANFIITVSGSIVVIFITKESVDIILYSLMYVLIGGNVLGMLKRGFNHPQKFLIITSQYEKIGHDISRYFKRGYTVFDVEGSYDGVKRKMLVVIVQYRQLYFLKHIIRKRDPRAFTVIKDVYDVFSRPTFNRSYKTKP</sequence>
<evidence type="ECO:0000256" key="6">
    <source>
        <dbReference type="SAM" id="Phobius"/>
    </source>
</evidence>
<dbReference type="GO" id="GO:0005886">
    <property type="term" value="C:plasma membrane"/>
    <property type="evidence" value="ECO:0007669"/>
    <property type="project" value="UniProtKB-SubCell"/>
</dbReference>
<name>A0A9D1J7W3_9BACT</name>
<dbReference type="InterPro" id="IPR051461">
    <property type="entry name" value="UPF0750_membrane"/>
</dbReference>
<keyword evidence="4 6" id="KW-1133">Transmembrane helix</keyword>
<protein>
    <submittedName>
        <fullName evidence="8">YitT family protein</fullName>
    </submittedName>
</protein>
<feature type="transmembrane region" description="Helical" evidence="6">
    <location>
        <begin position="66"/>
        <end position="88"/>
    </location>
</feature>
<gene>
    <name evidence="8" type="ORF">IAC95_02300</name>
</gene>
<keyword evidence="3 6" id="KW-0812">Transmembrane</keyword>
<dbReference type="Gene3D" id="3.30.70.120">
    <property type="match status" value="1"/>
</dbReference>
<evidence type="ECO:0000256" key="1">
    <source>
        <dbReference type="ARBA" id="ARBA00004651"/>
    </source>
</evidence>
<dbReference type="PANTHER" id="PTHR33545">
    <property type="entry name" value="UPF0750 MEMBRANE PROTEIN YITT-RELATED"/>
    <property type="match status" value="1"/>
</dbReference>
<dbReference type="Proteomes" id="UP000824200">
    <property type="component" value="Unassembled WGS sequence"/>
</dbReference>
<dbReference type="AlphaFoldDB" id="A0A9D1J7W3"/>
<dbReference type="PANTHER" id="PTHR33545:SF5">
    <property type="entry name" value="UPF0750 MEMBRANE PROTEIN YITT"/>
    <property type="match status" value="1"/>
</dbReference>
<dbReference type="InterPro" id="IPR015867">
    <property type="entry name" value="N-reg_PII/ATP_PRibTrfase_C"/>
</dbReference>
<dbReference type="PIRSF" id="PIRSF006483">
    <property type="entry name" value="Membrane_protein_YitT"/>
    <property type="match status" value="1"/>
</dbReference>
<organism evidence="8 9">
    <name type="scientific">Candidatus Fimimonas gallinarum</name>
    <dbReference type="NCBI Taxonomy" id="2840821"/>
    <lineage>
        <taxon>Bacteria</taxon>
        <taxon>Pseudomonadati</taxon>
        <taxon>Myxococcota</taxon>
        <taxon>Myxococcia</taxon>
        <taxon>Myxococcales</taxon>
        <taxon>Cystobacterineae</taxon>
        <taxon>Myxococcaceae</taxon>
        <taxon>Myxococcaceae incertae sedis</taxon>
        <taxon>Candidatus Fimimonas</taxon>
    </lineage>
</organism>
<dbReference type="EMBL" id="DVHL01000018">
    <property type="protein sequence ID" value="HIR65706.1"/>
    <property type="molecule type" value="Genomic_DNA"/>
</dbReference>
<dbReference type="InterPro" id="IPR003740">
    <property type="entry name" value="YitT"/>
</dbReference>
<feature type="transmembrane region" description="Helical" evidence="6">
    <location>
        <begin position="119"/>
        <end position="137"/>
    </location>
</feature>
<dbReference type="CDD" id="cd16379">
    <property type="entry name" value="YitT_C_like"/>
    <property type="match status" value="1"/>
</dbReference>
<comment type="caution">
    <text evidence="8">The sequence shown here is derived from an EMBL/GenBank/DDBJ whole genome shotgun (WGS) entry which is preliminary data.</text>
</comment>
<evidence type="ECO:0000313" key="9">
    <source>
        <dbReference type="Proteomes" id="UP000824200"/>
    </source>
</evidence>
<feature type="domain" description="DUF2179" evidence="7">
    <location>
        <begin position="239"/>
        <end position="292"/>
    </location>
</feature>
<feature type="transmembrane region" description="Helical" evidence="6">
    <location>
        <begin position="94"/>
        <end position="112"/>
    </location>
</feature>
<dbReference type="Pfam" id="PF10035">
    <property type="entry name" value="DUF2179"/>
    <property type="match status" value="1"/>
</dbReference>
<keyword evidence="2" id="KW-1003">Cell membrane</keyword>
<reference evidence="8" key="1">
    <citation type="submission" date="2020-10" db="EMBL/GenBank/DDBJ databases">
        <authorList>
            <person name="Gilroy R."/>
        </authorList>
    </citation>
    <scope>NUCLEOTIDE SEQUENCE</scope>
    <source>
        <strain evidence="8">CHK121-14286</strain>
    </source>
</reference>
<feature type="transmembrane region" description="Helical" evidence="6">
    <location>
        <begin position="165"/>
        <end position="184"/>
    </location>
</feature>
<evidence type="ECO:0000256" key="4">
    <source>
        <dbReference type="ARBA" id="ARBA00022989"/>
    </source>
</evidence>